<dbReference type="GO" id="GO:1902201">
    <property type="term" value="P:negative regulation of bacterial-type flagellum-dependent cell motility"/>
    <property type="evidence" value="ECO:0007669"/>
    <property type="project" value="TreeGrafter"/>
</dbReference>
<dbReference type="PANTHER" id="PTHR45138:SF9">
    <property type="entry name" value="DIGUANYLATE CYCLASE DGCM-RELATED"/>
    <property type="match status" value="1"/>
</dbReference>
<dbReference type="InterPro" id="IPR043128">
    <property type="entry name" value="Rev_trsase/Diguanyl_cyclase"/>
</dbReference>
<evidence type="ECO:0000256" key="4">
    <source>
        <dbReference type="SAM" id="Phobius"/>
    </source>
</evidence>
<evidence type="ECO:0000256" key="3">
    <source>
        <dbReference type="SAM" id="MobiDB-lite"/>
    </source>
</evidence>
<evidence type="ECO:0000313" key="6">
    <source>
        <dbReference type="EMBL" id="SLN57580.1"/>
    </source>
</evidence>
<dbReference type="GO" id="GO:0005886">
    <property type="term" value="C:plasma membrane"/>
    <property type="evidence" value="ECO:0007669"/>
    <property type="project" value="TreeGrafter"/>
</dbReference>
<keyword evidence="6" id="KW-0548">Nucleotidyltransferase</keyword>
<dbReference type="GO" id="GO:0043709">
    <property type="term" value="P:cell adhesion involved in single-species biofilm formation"/>
    <property type="evidence" value="ECO:0007669"/>
    <property type="project" value="TreeGrafter"/>
</dbReference>
<dbReference type="SMART" id="SM00267">
    <property type="entry name" value="GGDEF"/>
    <property type="match status" value="1"/>
</dbReference>
<evidence type="ECO:0000256" key="1">
    <source>
        <dbReference type="ARBA" id="ARBA00012528"/>
    </source>
</evidence>
<feature type="transmembrane region" description="Helical" evidence="4">
    <location>
        <begin position="45"/>
        <end position="66"/>
    </location>
</feature>
<dbReference type="Pfam" id="PF00990">
    <property type="entry name" value="GGDEF"/>
    <property type="match status" value="1"/>
</dbReference>
<dbReference type="SUPFAM" id="SSF55073">
    <property type="entry name" value="Nucleotide cyclase"/>
    <property type="match status" value="1"/>
</dbReference>
<accession>A0A1X6ZPQ3</accession>
<dbReference type="InterPro" id="IPR029787">
    <property type="entry name" value="Nucleotide_cyclase"/>
</dbReference>
<comment type="catalytic activity">
    <reaction evidence="2">
        <text>2 GTP = 3',3'-c-di-GMP + 2 diphosphate</text>
        <dbReference type="Rhea" id="RHEA:24898"/>
        <dbReference type="ChEBI" id="CHEBI:33019"/>
        <dbReference type="ChEBI" id="CHEBI:37565"/>
        <dbReference type="ChEBI" id="CHEBI:58805"/>
        <dbReference type="EC" id="2.7.7.65"/>
    </reaction>
</comment>
<dbReference type="RefSeq" id="WP_170156526.1">
    <property type="nucleotide sequence ID" value="NZ_FWFU01000004.1"/>
</dbReference>
<dbReference type="EC" id="2.7.7.65" evidence="1"/>
<name>A0A1X6ZPQ3_9RHOB</name>
<feature type="domain" description="GGDEF" evidence="5">
    <location>
        <begin position="103"/>
        <end position="235"/>
    </location>
</feature>
<evidence type="ECO:0000256" key="2">
    <source>
        <dbReference type="ARBA" id="ARBA00034247"/>
    </source>
</evidence>
<feature type="transmembrane region" description="Helical" evidence="4">
    <location>
        <begin position="12"/>
        <end position="33"/>
    </location>
</feature>
<keyword evidence="6" id="KW-0808">Transferase</keyword>
<dbReference type="Proteomes" id="UP000193207">
    <property type="component" value="Unassembled WGS sequence"/>
</dbReference>
<keyword evidence="4" id="KW-0812">Transmembrane</keyword>
<dbReference type="Gene3D" id="3.30.70.270">
    <property type="match status" value="1"/>
</dbReference>
<dbReference type="AlphaFoldDB" id="A0A1X6ZPQ3"/>
<dbReference type="EMBL" id="FWFU01000004">
    <property type="protein sequence ID" value="SLN57580.1"/>
    <property type="molecule type" value="Genomic_DNA"/>
</dbReference>
<dbReference type="GO" id="GO:0052621">
    <property type="term" value="F:diguanylate cyclase activity"/>
    <property type="evidence" value="ECO:0007669"/>
    <property type="project" value="UniProtKB-EC"/>
</dbReference>
<evidence type="ECO:0000313" key="7">
    <source>
        <dbReference type="Proteomes" id="UP000193207"/>
    </source>
</evidence>
<dbReference type="PANTHER" id="PTHR45138">
    <property type="entry name" value="REGULATORY COMPONENTS OF SENSORY TRANSDUCTION SYSTEM"/>
    <property type="match status" value="1"/>
</dbReference>
<dbReference type="FunFam" id="3.30.70.270:FF:000001">
    <property type="entry name" value="Diguanylate cyclase domain protein"/>
    <property type="match status" value="1"/>
</dbReference>
<reference evidence="6 7" key="1">
    <citation type="submission" date="2017-03" db="EMBL/GenBank/DDBJ databases">
        <authorList>
            <person name="Afonso C.L."/>
            <person name="Miller P.J."/>
            <person name="Scott M.A."/>
            <person name="Spackman E."/>
            <person name="Goraichik I."/>
            <person name="Dimitrov K.M."/>
            <person name="Suarez D.L."/>
            <person name="Swayne D.E."/>
        </authorList>
    </citation>
    <scope>NUCLEOTIDE SEQUENCE [LARGE SCALE GENOMIC DNA]</scope>
    <source>
        <strain evidence="6 7">CECT 8110</strain>
    </source>
</reference>
<dbReference type="NCBIfam" id="TIGR00254">
    <property type="entry name" value="GGDEF"/>
    <property type="match status" value="1"/>
</dbReference>
<dbReference type="InterPro" id="IPR050469">
    <property type="entry name" value="Diguanylate_Cyclase"/>
</dbReference>
<proteinExistence type="predicted"/>
<keyword evidence="4" id="KW-0472">Membrane</keyword>
<sequence length="261" mass="28252">MRLLLKTRNDVRLFTAVTVAGIVLGTLALHAVMTPRDLLIRTWPVAAAVAAMLAGPLVYILGIRMAEAQRLAQRLSEAVSFDSLTGAQTRDSFHARVAAMARGPMTLIVADIDHFKSVNDRFGHPGGDAALQQVAQRLMNHCRAGDLVARFGGEEFVILLPRTGMSSGLRVAERLRTTIRDTPLRIGARAVQVTASFGVASLTDPRRVELAIRAADAALYRAKEQGRDRVCRGGPDPVPPPAPDAKAQHFHTRLAQTSQSR</sequence>
<protein>
    <recommendedName>
        <fullName evidence="1">diguanylate cyclase</fullName>
        <ecNumber evidence="1">2.7.7.65</ecNumber>
    </recommendedName>
</protein>
<organism evidence="6 7">
    <name type="scientific">Roseovarius halotolerans</name>
    <dbReference type="NCBI Taxonomy" id="505353"/>
    <lineage>
        <taxon>Bacteria</taxon>
        <taxon>Pseudomonadati</taxon>
        <taxon>Pseudomonadota</taxon>
        <taxon>Alphaproteobacteria</taxon>
        <taxon>Rhodobacterales</taxon>
        <taxon>Roseobacteraceae</taxon>
        <taxon>Roseovarius</taxon>
    </lineage>
</organism>
<keyword evidence="4" id="KW-1133">Transmembrane helix</keyword>
<feature type="region of interest" description="Disordered" evidence="3">
    <location>
        <begin position="225"/>
        <end position="261"/>
    </location>
</feature>
<keyword evidence="7" id="KW-1185">Reference proteome</keyword>
<gene>
    <name evidence="6" type="primary">ydaM</name>
    <name evidence="6" type="ORF">ROH8110_03165</name>
</gene>
<dbReference type="InterPro" id="IPR000160">
    <property type="entry name" value="GGDEF_dom"/>
</dbReference>
<evidence type="ECO:0000259" key="5">
    <source>
        <dbReference type="PROSITE" id="PS50887"/>
    </source>
</evidence>
<dbReference type="PROSITE" id="PS50887">
    <property type="entry name" value="GGDEF"/>
    <property type="match status" value="1"/>
</dbReference>
<dbReference type="CDD" id="cd01949">
    <property type="entry name" value="GGDEF"/>
    <property type="match status" value="1"/>
</dbReference>